<protein>
    <submittedName>
        <fullName evidence="1">Uncharacterized protein</fullName>
    </submittedName>
</protein>
<sequence>MGFLIRYCVIPRLDRGIYKKFKDQENDLAADDYSIEQNLLTLNKALSNAELTVEYISGYDKNNIPHAIKHGIILHIAEMYDSQATNCIGLSKEVKIYICLIAIYKFRKYGSYNCVDTKSSLQGAVGDAAIQQK</sequence>
<accession>H8K7E4</accession>
<dbReference type="OrthoDB" id="9915597at2"/>
<dbReference type="KEGG" id="rau:MC5_04385"/>
<gene>
    <name evidence="1" type="ordered locus">MC5_04385</name>
</gene>
<proteinExistence type="predicted"/>
<keyword evidence="2" id="KW-1185">Reference proteome</keyword>
<dbReference type="EMBL" id="CP003338">
    <property type="protein sequence ID" value="AFC71187.1"/>
    <property type="molecule type" value="Genomic_DNA"/>
</dbReference>
<evidence type="ECO:0000313" key="2">
    <source>
        <dbReference type="Proteomes" id="UP000007589"/>
    </source>
</evidence>
<dbReference type="HOGENOM" id="CLU_1905118_0_0_5"/>
<name>H8K7E4_RICAC</name>
<dbReference type="AlphaFoldDB" id="H8K7E4"/>
<dbReference type="Proteomes" id="UP000007589">
    <property type="component" value="Chromosome"/>
</dbReference>
<evidence type="ECO:0000313" key="1">
    <source>
        <dbReference type="EMBL" id="AFC71187.1"/>
    </source>
</evidence>
<reference evidence="2" key="1">
    <citation type="submission" date="2012-02" db="EMBL/GenBank/DDBJ databases">
        <title>Complete genome sequence of Rickettsia australis strain Cutlack.</title>
        <authorList>
            <person name="Johnson S.L."/>
            <person name="Munk A.C."/>
            <person name="Han S."/>
            <person name="Bruce D.C."/>
            <person name="Dasch G.A."/>
        </authorList>
    </citation>
    <scope>NUCLEOTIDE SEQUENCE [LARGE SCALE GENOMIC DNA]</scope>
    <source>
        <strain evidence="2">Cutlack</strain>
    </source>
</reference>
<dbReference type="RefSeq" id="WP_014412713.1">
    <property type="nucleotide sequence ID" value="NC_017058.1"/>
</dbReference>
<organism evidence="1 2">
    <name type="scientific">Rickettsia australis (strain Cutlack)</name>
    <dbReference type="NCBI Taxonomy" id="1105110"/>
    <lineage>
        <taxon>Bacteria</taxon>
        <taxon>Pseudomonadati</taxon>
        <taxon>Pseudomonadota</taxon>
        <taxon>Alphaproteobacteria</taxon>
        <taxon>Rickettsiales</taxon>
        <taxon>Rickettsiaceae</taxon>
        <taxon>Rickettsieae</taxon>
        <taxon>Rickettsia</taxon>
        <taxon>spotted fever group</taxon>
    </lineage>
</organism>
<dbReference type="STRING" id="1105110.MC5_04385"/>